<feature type="domain" description="Bacterial Ig-like" evidence="3">
    <location>
        <begin position="2041"/>
        <end position="2119"/>
    </location>
</feature>
<feature type="region of interest" description="Disordered" evidence="1">
    <location>
        <begin position="1227"/>
        <end position="1250"/>
    </location>
</feature>
<feature type="compositionally biased region" description="Polar residues" evidence="1">
    <location>
        <begin position="1128"/>
        <end position="1137"/>
    </location>
</feature>
<dbReference type="InterPro" id="IPR019960">
    <property type="entry name" value="T1SS_VCA0849"/>
</dbReference>
<feature type="domain" description="Bacterial Ig-like" evidence="3">
    <location>
        <begin position="312"/>
        <end position="387"/>
    </location>
</feature>
<feature type="domain" description="Bacterial Ig-like" evidence="3">
    <location>
        <begin position="907"/>
        <end position="1003"/>
    </location>
</feature>
<dbReference type="NCBIfam" id="NF033677">
    <property type="entry name" value="biofilm_BapA_N"/>
    <property type="match status" value="1"/>
</dbReference>
<feature type="domain" description="Bacterial Ig-like" evidence="3">
    <location>
        <begin position="1125"/>
        <end position="1204"/>
    </location>
</feature>
<feature type="region of interest" description="Disordered" evidence="1">
    <location>
        <begin position="2439"/>
        <end position="2461"/>
    </location>
</feature>
<dbReference type="Gene3D" id="3.30.420.430">
    <property type="match status" value="14"/>
</dbReference>
<dbReference type="NCBIfam" id="TIGR03661">
    <property type="entry name" value="T1SS_VCA0849"/>
    <property type="match status" value="1"/>
</dbReference>
<feature type="domain" description="Bacterial Ig-like" evidence="3">
    <location>
        <begin position="496"/>
        <end position="588"/>
    </location>
</feature>
<evidence type="ECO:0000259" key="3">
    <source>
        <dbReference type="Pfam" id="PF19077"/>
    </source>
</evidence>
<feature type="domain" description="Bacterial Ig-like" evidence="3">
    <location>
        <begin position="1027"/>
        <end position="1103"/>
    </location>
</feature>
<dbReference type="InterPro" id="IPR048051">
    <property type="entry name" value="BapA-like_prefix-like"/>
</dbReference>
<dbReference type="InterPro" id="IPR041498">
    <property type="entry name" value="Big_6"/>
</dbReference>
<feature type="domain" description="Bacterial Ig-like" evidence="3">
    <location>
        <begin position="3059"/>
        <end position="3147"/>
    </location>
</feature>
<feature type="region of interest" description="Disordered" evidence="1">
    <location>
        <begin position="138"/>
        <end position="218"/>
    </location>
</feature>
<feature type="domain" description="Bacterial Ig-like" evidence="3">
    <location>
        <begin position="3374"/>
        <end position="3449"/>
    </location>
</feature>
<reference evidence="5 6" key="1">
    <citation type="submission" date="2021-01" db="EMBL/GenBank/DDBJ databases">
        <title>Complete genome sequence of Pantoea eucrina OB49, a heavy metal tolerant bacterium with PGPR potential isolated from wheat in Algeria.</title>
        <authorList>
            <person name="Lekired A."/>
            <person name="Ouzari I.H."/>
        </authorList>
    </citation>
    <scope>NUCLEOTIDE SEQUENCE [LARGE SCALE GENOMIC DNA]</scope>
    <source>
        <strain evidence="5 6">OB49</strain>
    </source>
</reference>
<feature type="compositionally biased region" description="Polar residues" evidence="1">
    <location>
        <begin position="309"/>
        <end position="320"/>
    </location>
</feature>
<feature type="domain" description="Bacterial Ig-like" evidence="3">
    <location>
        <begin position="3977"/>
        <end position="4060"/>
    </location>
</feature>
<evidence type="ECO:0000259" key="2">
    <source>
        <dbReference type="Pfam" id="PF17936"/>
    </source>
</evidence>
<organism evidence="5 6">
    <name type="scientific">Pantoea eucrina</name>
    <dbReference type="NCBI Taxonomy" id="472693"/>
    <lineage>
        <taxon>Bacteria</taxon>
        <taxon>Pseudomonadati</taxon>
        <taxon>Pseudomonadota</taxon>
        <taxon>Gammaproteobacteria</taxon>
        <taxon>Enterobacterales</taxon>
        <taxon>Erwiniaceae</taxon>
        <taxon>Pantoea</taxon>
    </lineage>
</organism>
<comment type="caution">
    <text evidence="5">The sequence shown here is derived from an EMBL/GenBank/DDBJ whole genome shotgun (WGS) entry which is preliminary data.</text>
</comment>
<feature type="compositionally biased region" description="Low complexity" evidence="1">
    <location>
        <begin position="3269"/>
        <end position="3285"/>
    </location>
</feature>
<feature type="domain" description="Bacterial Ig-like" evidence="3">
    <location>
        <begin position="1310"/>
        <end position="1407"/>
    </location>
</feature>
<protein>
    <submittedName>
        <fullName evidence="5">BapA prefix-like domain-containing protein</fullName>
    </submittedName>
</protein>
<feature type="domain" description="Bacterial Ig-like" evidence="3">
    <location>
        <begin position="2760"/>
        <end position="2838"/>
    </location>
</feature>
<feature type="region of interest" description="Disordered" evidence="1">
    <location>
        <begin position="298"/>
        <end position="320"/>
    </location>
</feature>
<evidence type="ECO:0000256" key="1">
    <source>
        <dbReference type="SAM" id="MobiDB-lite"/>
    </source>
</evidence>
<dbReference type="Pfam" id="PF17936">
    <property type="entry name" value="Big_6"/>
    <property type="match status" value="1"/>
</dbReference>
<feature type="compositionally biased region" description="Gly residues" evidence="1">
    <location>
        <begin position="151"/>
        <end position="178"/>
    </location>
</feature>
<feature type="compositionally biased region" description="Polar residues" evidence="1">
    <location>
        <begin position="2136"/>
        <end position="2153"/>
    </location>
</feature>
<feature type="domain" description="Bacterial Ig-like" evidence="3">
    <location>
        <begin position="1415"/>
        <end position="1509"/>
    </location>
</feature>
<feature type="compositionally biased region" description="Polar residues" evidence="1">
    <location>
        <begin position="196"/>
        <end position="208"/>
    </location>
</feature>
<feature type="domain" description="Bacterial Ig-like" evidence="3">
    <location>
        <begin position="203"/>
        <end position="278"/>
    </location>
</feature>
<feature type="region of interest" description="Disordered" evidence="1">
    <location>
        <begin position="1116"/>
        <end position="1138"/>
    </location>
</feature>
<feature type="domain" description="Bacterial Ig-like" evidence="3">
    <location>
        <begin position="2145"/>
        <end position="2221"/>
    </location>
</feature>
<feature type="domain" description="Bacterial Ig-like" evidence="3">
    <location>
        <begin position="3868"/>
        <end position="3960"/>
    </location>
</feature>
<feature type="domain" description="Bacterial Ig-like" evidence="3">
    <location>
        <begin position="4176"/>
        <end position="4264"/>
    </location>
</feature>
<feature type="domain" description="Bacterial Ig-like" evidence="3">
    <location>
        <begin position="2950"/>
        <end position="3047"/>
    </location>
</feature>
<dbReference type="Pfam" id="PF22783">
    <property type="entry name" value="BapA_N"/>
    <property type="match status" value="1"/>
</dbReference>
<feature type="domain" description="Bacterial Ig-like" evidence="3">
    <location>
        <begin position="807"/>
        <end position="900"/>
    </location>
</feature>
<feature type="domain" description="Bacterial Ig-like" evidence="3">
    <location>
        <begin position="2349"/>
        <end position="2427"/>
    </location>
</feature>
<dbReference type="NCBIfam" id="TIGR01965">
    <property type="entry name" value="VCBS_repeat"/>
    <property type="match status" value="2"/>
</dbReference>
<gene>
    <name evidence="5" type="ORF">JJB79_04840</name>
</gene>
<feature type="domain" description="Bacterial Ig-like" evidence="3">
    <location>
        <begin position="3476"/>
        <end position="3552"/>
    </location>
</feature>
<feature type="domain" description="Bacterial Ig-like" evidence="3">
    <location>
        <begin position="3561"/>
        <end position="3655"/>
    </location>
</feature>
<dbReference type="Gene3D" id="2.60.40.10">
    <property type="entry name" value="Immunoglobulins"/>
    <property type="match status" value="26"/>
</dbReference>
<feature type="domain" description="Bacterial Ig" evidence="2">
    <location>
        <begin position="4267"/>
        <end position="4344"/>
    </location>
</feature>
<evidence type="ECO:0000313" key="6">
    <source>
        <dbReference type="Proteomes" id="UP000809137"/>
    </source>
</evidence>
<dbReference type="NCBIfam" id="NF033510">
    <property type="entry name" value="Ca_tandemer"/>
    <property type="match status" value="41"/>
</dbReference>
<feature type="compositionally biased region" description="Low complexity" evidence="1">
    <location>
        <begin position="209"/>
        <end position="218"/>
    </location>
</feature>
<feature type="region of interest" description="Disordered" evidence="1">
    <location>
        <begin position="2136"/>
        <end position="2161"/>
    </location>
</feature>
<feature type="domain" description="Bacterial Ig-like" evidence="3">
    <location>
        <begin position="1635"/>
        <end position="1715"/>
    </location>
</feature>
<dbReference type="Proteomes" id="UP000809137">
    <property type="component" value="Unassembled WGS sequence"/>
</dbReference>
<feature type="domain" description="Bacterial Ig-like" evidence="3">
    <location>
        <begin position="2657"/>
        <end position="2736"/>
    </location>
</feature>
<feature type="domain" description="Bacterial Ig-like" evidence="3">
    <location>
        <begin position="2229"/>
        <end position="2325"/>
    </location>
</feature>
<dbReference type="RefSeq" id="WP_203025484.1">
    <property type="nucleotide sequence ID" value="NZ_JAFCXS010000002.1"/>
</dbReference>
<feature type="domain" description="Bacterial Ig-like" evidence="3">
    <location>
        <begin position="1741"/>
        <end position="1819"/>
    </location>
</feature>
<proteinExistence type="predicted"/>
<name>A0ABS1Z3L0_9GAMM</name>
<feature type="region of interest" description="Disordered" evidence="1">
    <location>
        <begin position="1425"/>
        <end position="1447"/>
    </location>
</feature>
<dbReference type="InterPro" id="IPR044016">
    <property type="entry name" value="Big_13"/>
</dbReference>
<evidence type="ECO:0000259" key="4">
    <source>
        <dbReference type="Pfam" id="PF22783"/>
    </source>
</evidence>
<feature type="domain" description="Bacterial Ig-like" evidence="3">
    <location>
        <begin position="2866"/>
        <end position="2944"/>
    </location>
</feature>
<keyword evidence="6" id="KW-1185">Reference proteome</keyword>
<dbReference type="Pfam" id="PF19077">
    <property type="entry name" value="Big_13"/>
    <property type="match status" value="40"/>
</dbReference>
<feature type="domain" description="Bacterial Ig-like" evidence="3">
    <location>
        <begin position="1824"/>
        <end position="1917"/>
    </location>
</feature>
<feature type="domain" description="Bacterial Ig-like" evidence="3">
    <location>
        <begin position="3680"/>
        <end position="3755"/>
    </location>
</feature>
<feature type="domain" description="Bacterial Ig-like" evidence="3">
    <location>
        <begin position="3269"/>
        <end position="3351"/>
    </location>
</feature>
<feature type="region of interest" description="Disordered" evidence="1">
    <location>
        <begin position="1011"/>
        <end position="1042"/>
    </location>
</feature>
<dbReference type="Pfam" id="PF17963">
    <property type="entry name" value="Big_9"/>
    <property type="match status" value="1"/>
</dbReference>
<feature type="compositionally biased region" description="Polar residues" evidence="1">
    <location>
        <begin position="1241"/>
        <end position="1250"/>
    </location>
</feature>
<feature type="domain" description="Bacterial Ig-like" evidence="3">
    <location>
        <begin position="1518"/>
        <end position="1612"/>
    </location>
</feature>
<dbReference type="InterPro" id="IPR013783">
    <property type="entry name" value="Ig-like_fold"/>
</dbReference>
<evidence type="ECO:0000313" key="5">
    <source>
        <dbReference type="EMBL" id="MBM0746746.1"/>
    </source>
</evidence>
<feature type="compositionally biased region" description="Polar residues" evidence="1">
    <location>
        <begin position="1012"/>
        <end position="1042"/>
    </location>
</feature>
<feature type="domain" description="Bacterial Ig-like" evidence="3">
    <location>
        <begin position="3778"/>
        <end position="3857"/>
    </location>
</feature>
<dbReference type="InterPro" id="IPR010221">
    <property type="entry name" value="VCBS_dom"/>
</dbReference>
<feature type="domain" description="Bacterial Ig-like" evidence="3">
    <location>
        <begin position="722"/>
        <end position="798"/>
    </location>
</feature>
<sequence>MNNISITPKGGTIANEVSGTQVTLNAPSVVKLNLNQADIKAFTRNGNDLVVTTKSGETLVIHDFYSANGDSDLVLQDDRGALWWVEDPGTEGFQYVSIDSTEGLLAENVTDNGTIAAFGIGGAALAGIGALFATGGGGGGGGGGGDDDTGNSGGGTNPGNGGNNPGGGDPGNGGGNPGNGDTTAPDPAGNIVVSDNVGSSQGPLLNGQTTDDNTPTLTGTAEAGAVVKVYDGSVLLGSVTAGADGRWSFTTPALNNGSHTLSVTVTDAAGNVSPATSGFVINVAAGIAPTSSTLEITDDSSPALRTLPDGSSTRDTTPTLSGLAGANELVTLYNGTTVLGSTLADASGQWSFTPAALPDGSYAFRAVATDAAGNSTSSVTLTITIDTVPPAVASDLLLSSDSSGPLAPIATNGVTRDTTPVLSGSAEPGSVITVRDGTTVLGSAIADSDGRWSFTTPVLSEGSHTLTTTVTDAAGNTGPASAPLQLTVDTTAPEAITDLRVFDDAGDSQVELAQNATTDDNTPVLSGSGEPGASVSIYDGDVLLGVALVDVNGSWQFTTPALSNGAHSFTVISTDAAGNIGPASTPFTLNVQADLPPATTPLEAVSTGDNTLQPLTDGATMRSEELTLSGVSTPGNLITLFDGNTEIGSVVADSNGQWSFALRGLFQGLHSFYLRTTDGAGNVTQSAPLNITVDSVAPAAADALTLTGSDGSTVVNIAPESTVNDARPVLSGTAEPGALVTIRDGDTVLGSVTTNSDGSWRFTTPQLGEGSHSLTTTVTDLAGNSSPVSAPLNFTVDTVAPAAVSNLQVTDNAGASTGPLTSGQLTDDNTPTLSGTAEAGSVVRIYDGDVLLGSVVVDSNGSWSLTLPALSNGQHNITTTVTDAAGNVSPASPAFTLAIDAGSVPATSSLEVTDDSGSTLVTLADNDSTGDNTPVLSGVATAGDVVRLYSGTTLLGSVVADGDGQWRFTPAALADGPYAFRAVATSAAGAETSSSVINITIDTSVPAAPSGVQLSNENGDPVTPGSSTNLTTPTLSGTAEPGSTVTVRDGDTVLGTATTDAQGNWSYTTPPLSDGEHALTSTVTDAAGNTGPASAPVAVTVDTQPPAAASGLQLNNQEGNALPAGGATNETTPTLSGSAEPGSIITVSDNGDVLGSTVAGGDGSWSFTPPQPLDEGAHALTTTVTDTAGNTGPASAPVSVVIDTTAPAIASDLLLSNGQNGNEITGITNSTKPVLSGSAEPGSTVTVSDNGNVLGSTTAGSDGSWSFTSPVLQPGEHSLTTVVTDPAGNSGAASTAVVFTIDTTAPAAPAALQAANDEGTAPVPVNNGLTNDATPLLSGSGVAAGSVVTISDGDEVLGSVTVGEGGSWSFAPDEPLADGEHSLTAVTTSPAGNSSAPSAPLVLTIDTTPPVAAGGLQLSNDQNGNAINAGGVTNDTSPALSGSAEPGSTVSVYDNGTLLGSVSADGTGAWRFTPETPLAAGPHSLTTTVTDAAGNRGDESEPLNFTIDTTPPPVADDLVLSNDSSGTLVTVTNGTTSDTTPVLSGTAAAGSTVTVLDGTTVLGSVVVDDGGTWRFTPESPLSEGQHSLTATVTSPAGNVSEPSAALVFTVDTIPPAAAGELQLSNNDGETPLPVDNGVTNTTSPVLSGSAEPGALITVSDGDTVLGSVTAGTDGNWSFTPEAPLPEGDYSLTTTVTDPAGNVSAPSAPLNFTIDTTAPEAAEALQVSNEAGGVARPVDEAGATNTTLPVVSGTAEAGSIVTVYNNGEVLGSVTAGSDGGWRFTPDAPLAEGDYSLTTRVTDAAGNTGAASSAYNFTIDTTAPGAVVDLTARDDNNAPITGVTNDATPVLSGSAEAGSLVTLYDGTAAIGSVRADADGAWRFSDTVLTDGAHTLRATATDAAGNVSATGNSVTLTVDTSVPAAPAFSVTSGEGVPVASNGYTSDSTPQLSGTAAAGSLITIYNDGTAIGSVVAGGDGGWQYTPAALDDGSYALSITETTPAGNVSPASAVTTINVDTQAPEAAQNVLVNNNEGSTLVPINSGDVTNDATPQLIGSAEPGSVVLIYDGATQIGSVTVNSSGSWQFTTGALTQGEHNLSTVVSDAAGNTSPASPTITFTVDTVAPAAATEIALVNNNGTTPQAITSGSTTGDNTPEFSGRAEPGSTIVVSDGNLILGTTTTDAQGNWSFSPILSDGPHSLSVTVTDAAGNSSAPGAPIAFTVDTTAPSAVTQLTLSNDNGTAPVAVPNGGLTNDGTPLFSGRGDAGSIITLTDQSGTLLGSTTVNGQGSWSFTPATALADGSYTFTATASDTLGNVSAPVTFSAIVDTTPPAVAANIALTNNDGTTPVAIASGSITTDNTPFLSGTAEPGSVVTILDGTAILASVTTGSNGQWSYQLPQLDDGSYSLTTTVTDTAGNTGPASAPVAFTVDATLPDATSLVVSNDNGTTPQPLTNGALTTDNTPLLSGTAEPDSLITLYDGGVVIGSVTADGDGSWSFSSPVLTDGQHTLSATVTDEVGNVSAPSGALTINIDATAPQPAGDLLLQNDIQATPVTINSNSVTPDATPLISGTAEAGATIIVYDGAQEVGRTTADPQGAWSLNTSALAEGAHTLTVTATDVAGNVSEVASTVSFTVDTSTPAAVLSFDIYNNASTTPVLVANNGFASDSTPVLRGTGVAGTVVNIIQDGAIVGTTTVGENGVWRYESAALDDATYAFSVSVSNAAGTAGPVTGPITITIDTVAPEAIDDLLVTDSVGGAEGPLTSGAITDDNLPAFSGTAEAGSTITVYDDNVLLGTATADENGSWSFTPDAALSNREHSFTFTVTDAAGNVSPATDAFTLTIEADLPPVDSTLQITDNSGSTLVTVTDGAAIRDNTPVLQGTGPANGTVTISDNGTVLATLPIDANGQWSYTPDPVLDEGAHAISVVSTDETGNPGDPSAVINFIVDTVVPDVVTDLAAANNNGATPVPVTDNGVTNDSTPQLSGTAEAGGLVTIYDGNTVIASVTADGDGAWSTTLPLLSQGAHALSVTVTDAAGNVSARSGALNITVDTVAPVAGTVNVTAGDSATPLTSGETINDSTPALSGTTEANATVSVYDGTTLLGTAIASGAGAWSFTPAALGEGSHALSVRVTDVAGNTGIASAVTTVVVDTVAPAAISGLTAVNNNGSTPLTIAAGSTTSDNTPQLSGTAEAGSIVTVRDGTTVLGSVTAGTNGAWSFTTAALADGPHTLSVSAADAAGNVSPASDISFTVLTAAVAPVTALTVTDNAGAIQGPLTSGTPTDDTTPTLSGSAAANSVVVISEGTTVLGSVVANGDGAWSFTPAALSEGTHPLSVTVRDAAGSSSDPVSFTVVVDTTAPATSTLVVTNDVTSATIPAGGYSSDATPTLSGVAEANAIVTVRDGNAVLGSVTADAEGRWSYVSTTLNQGLHTLSVTATDVAGNVSGATSTTLIVDSVAPVAVSGLNAANNNGSALVAIAAGGTTSDATPLLRGTAEAGSVVTIRDGDTVLGSVTAGSGGAWSFVTPALAEGAHTFNVTASDAAGNVSPNATLTLTVDTTPPAAVSNLVVTDDAAPNTGPLTNGAVTNDTTPVLSGTAEAGGVVTVYDGTAVLGSAVADGSGAWSFTSPALNNGPHALSVTVRDAAGNVSAASPTVAITVDTVAPAAPTLVVTNDVANTTVANGAASGDSTPTLSGSAEANSLVIIRDGTTLLGSVTASGTGSWSFTPATALAEGSHTFSITATDAAGNVSSSVSSTAIIDTVAPGAVTGLAAANNNGSTAIAIPNNSVTSDSTPLLTGSGEAGARVTILDGNVALGTAIVSSNGSWSFVSPVLSEGSHTLNVTQTDAAGNVSPPASITLTVDTVAPAAVSNLTITDDVAPVTGPLANGAVTNDATPTLSGTAEASAVVTVYDGSTVLGSVVAGSDGAWSFTPAALSNGVHSLSTTVRDAAGNVSPATPAVSITVDTVAPAAPTLVVTNDINNTTVVNGGATRDSTPTLSGTAEANSLVIVRDGTTVLGSVTASSSGSWSFTPGTALSEGSHTFSITATDAAGNVSSSISSTAIIDTTVPVAVTGLTLANNNGSTAIAIPNNGVTNDSTPLLSGSGEAGARVSVYDGTTLLGTATVGGSGSWSFITPALGNGPHTLNVTQTDAAGNVSPQASVTLRVDTVAPVASTLTITDDAGSAPVTLTSGAFTRDTTPTLSGTAEAGALVTIFDGTTALGSVTVGTGGSWSFTTAALSNGAHTLSTTVTDPAGNVSSTNVATTITVNTVPPAAVSGLLINSAGTSVTGSGEVGATVTVRDASGVTLGTTTVGSGGSWSVALSTAQTTGATLSVTQSDRAGNVSPSASLLGAIRVVATNDVSEVDYGTTQATINNGTVNSSHTALLTLGVGSLLGASVLNNGNAYIFNVGQDDFRTVTLYGSVNSIGVAANYSLNLYTQLSNGSWQLVSSQSNYISSLLSIGTIRGGNVTYSNLSTGNYAVVVGANTNLSVLPTTTVSTVSDYTTLAVTTAATVTGNLLANDTSSIAGTVPAGVAVTTAGGATVAGTGNTVINSSYGTLTLDARGNYTYALKAGLNIDTLPATDTFTYSVRDASGTVTSATLTVTLHNGPAATLFAATSLLAESSSAEHDASGSIWADSAGTHSGTLTITNALGAETTVGAAGMTQVAGEFGVLQVSASGSYTYSLNADVNVQNITHKEVFSYTLAGRDGTLTSHSFTIELHPTINGTGGNDTLTSSAYDDTITAGAGADTLVYHLLDRADATGGNGHDTWTDFNVAQGDKIDISELLIGWNDSTSNINDFVKVDHTSDGSTVLSIDRDGSGTGYSTTQLITLEGVNVSLEELLQQPHQNHTA</sequence>
<feature type="domain" description="Bacterial Ig-like" evidence="3">
    <location>
        <begin position="2553"/>
        <end position="2633"/>
    </location>
</feature>
<feature type="domain" description="Bacterial Ig-like" evidence="3">
    <location>
        <begin position="3174"/>
        <end position="3247"/>
    </location>
</feature>
<feature type="domain" description="Bacterial Ig-like" evidence="3">
    <location>
        <begin position="604"/>
        <end position="694"/>
    </location>
</feature>
<feature type="domain" description="Bacterial Ig-like" evidence="3">
    <location>
        <begin position="1226"/>
        <end position="1303"/>
    </location>
</feature>
<feature type="domain" description="Biofilm-associated protein BapA-like prefix-like" evidence="4">
    <location>
        <begin position="1"/>
        <end position="114"/>
    </location>
</feature>
<feature type="domain" description="Bacterial Ig-like" evidence="3">
    <location>
        <begin position="1936"/>
        <end position="2016"/>
    </location>
</feature>
<dbReference type="EMBL" id="JAFCXS010000002">
    <property type="protein sequence ID" value="MBM0746746.1"/>
    <property type="molecule type" value="Genomic_DNA"/>
</dbReference>
<feature type="domain" description="Bacterial Ig-like" evidence="3">
    <location>
        <begin position="2451"/>
        <end position="2529"/>
    </location>
</feature>
<accession>A0ABS1Z3L0</accession>
<feature type="domain" description="Bacterial Ig-like" evidence="3">
    <location>
        <begin position="410"/>
        <end position="490"/>
    </location>
</feature>
<feature type="domain" description="Bacterial Ig-like" evidence="3">
    <location>
        <begin position="4083"/>
        <end position="4162"/>
    </location>
</feature>
<feature type="region of interest" description="Disordered" evidence="1">
    <location>
        <begin position="3265"/>
        <end position="3285"/>
    </location>
</feature>